<organism evidence="2 3">
    <name type="scientific">Eisenbergiella tayi</name>
    <dbReference type="NCBI Taxonomy" id="1432052"/>
    <lineage>
        <taxon>Bacteria</taxon>
        <taxon>Bacillati</taxon>
        <taxon>Bacillota</taxon>
        <taxon>Clostridia</taxon>
        <taxon>Lachnospirales</taxon>
        <taxon>Lachnospiraceae</taxon>
        <taxon>Eisenbergiella</taxon>
    </lineage>
</organism>
<keyword evidence="3" id="KW-1185">Reference proteome</keyword>
<sequence>MPLLFSGCCFGLLWLGPPAGIFPARLPGNRLRPEMSPYRARFRSDINAAVLTLQNTQRKDRRFYTALTGSHLWPQPVSREPGGKIPAGGPSHSRPKGSRRTAEAKLGEVSKLRAKKGKRQGI</sequence>
<name>A0ABX3AHH3_9FIRM</name>
<proteinExistence type="predicted"/>
<accession>A0ABX3AHH3</accession>
<gene>
    <name evidence="2" type="ORF">BEI63_10270</name>
</gene>
<dbReference type="EMBL" id="MEHD01000021">
    <property type="protein sequence ID" value="ODR57495.1"/>
    <property type="molecule type" value="Genomic_DNA"/>
</dbReference>
<reference evidence="2 3" key="1">
    <citation type="submission" date="2016-08" db="EMBL/GenBank/DDBJ databases">
        <title>Characterization of Isolates of Eisenbergiella tayi Derived from Blood Cultures, Using Whole Genome Sequencing.</title>
        <authorList>
            <person name="Bernier A.-M."/>
            <person name="Burdz T."/>
            <person name="Wiebe D."/>
            <person name="Bernard K."/>
        </authorList>
    </citation>
    <scope>NUCLEOTIDE SEQUENCE [LARGE SCALE GENOMIC DNA]</scope>
    <source>
        <strain evidence="2 3">NML120146</strain>
    </source>
</reference>
<protein>
    <submittedName>
        <fullName evidence="2">Uncharacterized protein</fullName>
    </submittedName>
</protein>
<feature type="region of interest" description="Disordered" evidence="1">
    <location>
        <begin position="74"/>
        <end position="122"/>
    </location>
</feature>
<feature type="compositionally biased region" description="Basic residues" evidence="1">
    <location>
        <begin position="112"/>
        <end position="122"/>
    </location>
</feature>
<evidence type="ECO:0000313" key="3">
    <source>
        <dbReference type="Proteomes" id="UP000094869"/>
    </source>
</evidence>
<evidence type="ECO:0000313" key="2">
    <source>
        <dbReference type="EMBL" id="ODR57495.1"/>
    </source>
</evidence>
<dbReference type="Proteomes" id="UP000094869">
    <property type="component" value="Unassembled WGS sequence"/>
</dbReference>
<evidence type="ECO:0000256" key="1">
    <source>
        <dbReference type="SAM" id="MobiDB-lite"/>
    </source>
</evidence>
<feature type="compositionally biased region" description="Basic and acidic residues" evidence="1">
    <location>
        <begin position="100"/>
        <end position="111"/>
    </location>
</feature>
<comment type="caution">
    <text evidence="2">The sequence shown here is derived from an EMBL/GenBank/DDBJ whole genome shotgun (WGS) entry which is preliminary data.</text>
</comment>